<evidence type="ECO:0000313" key="3">
    <source>
        <dbReference type="Proteomes" id="UP000543598"/>
    </source>
</evidence>
<reference evidence="2 3" key="1">
    <citation type="submission" date="2020-05" db="EMBL/GenBank/DDBJ databases">
        <title>MicrobeNet Type strains.</title>
        <authorList>
            <person name="Nicholson A.C."/>
        </authorList>
    </citation>
    <scope>NUCLEOTIDE SEQUENCE [LARGE SCALE GENOMIC DNA]</scope>
    <source>
        <strain evidence="2 3">JCM 14282</strain>
    </source>
</reference>
<dbReference type="AlphaFoldDB" id="A0A7Y2M4R2"/>
<dbReference type="GO" id="GO:0006950">
    <property type="term" value="P:response to stress"/>
    <property type="evidence" value="ECO:0007669"/>
    <property type="project" value="TreeGrafter"/>
</dbReference>
<dbReference type="GO" id="GO:0003700">
    <property type="term" value="F:DNA-binding transcription factor activity"/>
    <property type="evidence" value="ECO:0007669"/>
    <property type="project" value="InterPro"/>
</dbReference>
<name>A0A7Y2M4R2_9MICO</name>
<dbReference type="PANTHER" id="PTHR33164:SF57">
    <property type="entry name" value="MARR-FAMILY TRANSCRIPTIONAL REGULATOR"/>
    <property type="match status" value="1"/>
</dbReference>
<protein>
    <submittedName>
        <fullName evidence="2">MarR family transcriptional regulator</fullName>
    </submittedName>
</protein>
<dbReference type="PROSITE" id="PS50995">
    <property type="entry name" value="HTH_MARR_2"/>
    <property type="match status" value="1"/>
</dbReference>
<feature type="domain" description="HTH marR-type" evidence="1">
    <location>
        <begin position="8"/>
        <end position="142"/>
    </location>
</feature>
<dbReference type="PANTHER" id="PTHR33164">
    <property type="entry name" value="TRANSCRIPTIONAL REGULATOR, MARR FAMILY"/>
    <property type="match status" value="1"/>
</dbReference>
<comment type="caution">
    <text evidence="2">The sequence shown here is derived from an EMBL/GenBank/DDBJ whole genome shotgun (WGS) entry which is preliminary data.</text>
</comment>
<dbReference type="SMART" id="SM00347">
    <property type="entry name" value="HTH_MARR"/>
    <property type="match status" value="1"/>
</dbReference>
<dbReference type="InterPro" id="IPR036388">
    <property type="entry name" value="WH-like_DNA-bd_sf"/>
</dbReference>
<dbReference type="RefSeq" id="WP_167037082.1">
    <property type="nucleotide sequence ID" value="NZ_JAAOZF010000001.1"/>
</dbReference>
<organism evidence="2 3">
    <name type="scientific">Microbacterium ulmi</name>
    <dbReference type="NCBI Taxonomy" id="179095"/>
    <lineage>
        <taxon>Bacteria</taxon>
        <taxon>Bacillati</taxon>
        <taxon>Actinomycetota</taxon>
        <taxon>Actinomycetes</taxon>
        <taxon>Micrococcales</taxon>
        <taxon>Microbacteriaceae</taxon>
        <taxon>Microbacterium</taxon>
    </lineage>
</organism>
<dbReference type="Pfam" id="PF01047">
    <property type="entry name" value="MarR"/>
    <property type="match status" value="1"/>
</dbReference>
<dbReference type="InterPro" id="IPR039422">
    <property type="entry name" value="MarR/SlyA-like"/>
</dbReference>
<accession>A0A7Y2M4R2</accession>
<dbReference type="Gene3D" id="1.10.10.10">
    <property type="entry name" value="Winged helix-like DNA-binding domain superfamily/Winged helix DNA-binding domain"/>
    <property type="match status" value="1"/>
</dbReference>
<dbReference type="InterPro" id="IPR000835">
    <property type="entry name" value="HTH_MarR-typ"/>
</dbReference>
<dbReference type="InterPro" id="IPR036390">
    <property type="entry name" value="WH_DNA-bd_sf"/>
</dbReference>
<gene>
    <name evidence="2" type="ORF">HLA99_14590</name>
</gene>
<dbReference type="SUPFAM" id="SSF46785">
    <property type="entry name" value="Winged helix' DNA-binding domain"/>
    <property type="match status" value="1"/>
</dbReference>
<evidence type="ECO:0000259" key="1">
    <source>
        <dbReference type="PROSITE" id="PS50995"/>
    </source>
</evidence>
<proteinExistence type="predicted"/>
<dbReference type="Proteomes" id="UP000543598">
    <property type="component" value="Unassembled WGS sequence"/>
</dbReference>
<keyword evidence="3" id="KW-1185">Reference proteome</keyword>
<dbReference type="EMBL" id="JABEMB010000031">
    <property type="protein sequence ID" value="NNH05073.1"/>
    <property type="molecule type" value="Genomic_DNA"/>
</dbReference>
<sequence length="163" mass="17810">MTTENAADIERLRFLILATQREGSRALAAQLTPLGLTPSQAEVLRLLDDYGPLSLTGLGELLVCESGANPSRLVARLVDKGLIARSSVTHDARQVLLELTPHGHDLATRVRQAEIRFHHGMARELGPRDLVTLISALESLVHGTPAGQAIERRRLHLRGKDPQ</sequence>
<evidence type="ECO:0000313" key="2">
    <source>
        <dbReference type="EMBL" id="NNH05073.1"/>
    </source>
</evidence>